<accession>A0A8J5XDE3</accession>
<protein>
    <submittedName>
        <fullName evidence="1">Uncharacterized protein</fullName>
    </submittedName>
</protein>
<dbReference type="EMBL" id="JAGTXO010000048">
    <property type="protein sequence ID" value="KAG8458755.1"/>
    <property type="molecule type" value="Genomic_DNA"/>
</dbReference>
<proteinExistence type="predicted"/>
<dbReference type="Proteomes" id="UP000751190">
    <property type="component" value="Unassembled WGS sequence"/>
</dbReference>
<dbReference type="AlphaFoldDB" id="A0A8J5XDE3"/>
<gene>
    <name evidence="1" type="ORF">KFE25_012953</name>
</gene>
<evidence type="ECO:0000313" key="2">
    <source>
        <dbReference type="Proteomes" id="UP000751190"/>
    </source>
</evidence>
<name>A0A8J5XDE3_DIALT</name>
<evidence type="ECO:0000313" key="1">
    <source>
        <dbReference type="EMBL" id="KAG8458755.1"/>
    </source>
</evidence>
<reference evidence="1" key="1">
    <citation type="submission" date="2021-05" db="EMBL/GenBank/DDBJ databases">
        <title>The genome of the haptophyte Pavlova lutheri (Diacronema luteri, Pavlovales) - a model for lipid biosynthesis in eukaryotic algae.</title>
        <authorList>
            <person name="Hulatt C.J."/>
            <person name="Posewitz M.C."/>
        </authorList>
    </citation>
    <scope>NUCLEOTIDE SEQUENCE</scope>
    <source>
        <strain evidence="1">NIVA-4/92</strain>
    </source>
</reference>
<sequence length="357" mass="36324">MLLEVATMRASRTSAQLPAALRGALREPKATLAAARARARAVVRLRLGALLWVWDGAVRAALLGACTLAESAPAQRVSRAATRAVARAVALAARERSPLPALGALGGQAPRNADLAHNQAPLTAVLAPRARPPAPAARLDCAGARARAMDALPAAPLPDPSAGLLRQRRCSHHAAQPALGLGGSLGGLCALSHAAADLLALAAAMDDTAACADPAACAAGALALVGERLPGSGAWLRAPWLLQLRAVARRAVAAVADSRARGAPDGAARSTRSRAALAVSAECLLARARSLARCALRPLLLCAHLGGHGLAVGQQAVCGTWHAAQRGVRRRGRALRRCMQTLGRLCAAAATCALLVV</sequence>
<comment type="caution">
    <text evidence="1">The sequence shown here is derived from an EMBL/GenBank/DDBJ whole genome shotgun (WGS) entry which is preliminary data.</text>
</comment>
<keyword evidence="2" id="KW-1185">Reference proteome</keyword>
<organism evidence="1 2">
    <name type="scientific">Diacronema lutheri</name>
    <name type="common">Unicellular marine alga</name>
    <name type="synonym">Monochrysis lutheri</name>
    <dbReference type="NCBI Taxonomy" id="2081491"/>
    <lineage>
        <taxon>Eukaryota</taxon>
        <taxon>Haptista</taxon>
        <taxon>Haptophyta</taxon>
        <taxon>Pavlovophyceae</taxon>
        <taxon>Pavlovales</taxon>
        <taxon>Pavlovaceae</taxon>
        <taxon>Diacronema</taxon>
    </lineage>
</organism>